<comment type="subunit">
    <text evidence="8">Homotrimer.</text>
</comment>
<dbReference type="Pfam" id="PF00132">
    <property type="entry name" value="Hexapep"/>
    <property type="match status" value="1"/>
</dbReference>
<evidence type="ECO:0000256" key="3">
    <source>
        <dbReference type="ARBA" id="ARBA00022556"/>
    </source>
</evidence>
<dbReference type="PANTHER" id="PTHR43480:SF1">
    <property type="entry name" value="ACYL-[ACYL-CARRIER-PROTEIN]--UDP-N-ACETYLGLUCOSAMINE O-ACYLTRANSFERASE, MITOCHONDRIAL-RELATED"/>
    <property type="match status" value="1"/>
</dbReference>
<evidence type="ECO:0000256" key="7">
    <source>
        <dbReference type="ARBA" id="ARBA00023315"/>
    </source>
</evidence>
<dbReference type="HAMAP" id="MF_00387">
    <property type="entry name" value="LpxA"/>
    <property type="match status" value="1"/>
</dbReference>
<comment type="subcellular location">
    <subcellularLocation>
        <location evidence="8">Cytoplasm</location>
    </subcellularLocation>
</comment>
<dbReference type="STRING" id="1156395.DBT_1701"/>
<evidence type="ECO:0000313" key="10">
    <source>
        <dbReference type="EMBL" id="OCC14906.1"/>
    </source>
</evidence>
<keyword evidence="1 8" id="KW-0963">Cytoplasm</keyword>
<evidence type="ECO:0000256" key="1">
    <source>
        <dbReference type="ARBA" id="ARBA00022490"/>
    </source>
</evidence>
<dbReference type="AlphaFoldDB" id="A0A1B9F4Q2"/>
<evidence type="ECO:0000256" key="6">
    <source>
        <dbReference type="ARBA" id="ARBA00023098"/>
    </source>
</evidence>
<dbReference type="InterPro" id="IPR011004">
    <property type="entry name" value="Trimer_LpxA-like_sf"/>
</dbReference>
<keyword evidence="5 8" id="KW-0677">Repeat</keyword>
<evidence type="ECO:0000256" key="5">
    <source>
        <dbReference type="ARBA" id="ARBA00022737"/>
    </source>
</evidence>
<keyword evidence="3 8" id="KW-0441">Lipid A biosynthesis</keyword>
<evidence type="ECO:0000256" key="2">
    <source>
        <dbReference type="ARBA" id="ARBA00022516"/>
    </source>
</evidence>
<evidence type="ECO:0000313" key="11">
    <source>
        <dbReference type="Proteomes" id="UP000093080"/>
    </source>
</evidence>
<feature type="domain" description="UDP N-acetylglucosamine O-acyltransferase C-terminal" evidence="9">
    <location>
        <begin position="179"/>
        <end position="259"/>
    </location>
</feature>
<dbReference type="PIRSF" id="PIRSF000456">
    <property type="entry name" value="UDP-GlcNAc_acltr"/>
    <property type="match status" value="1"/>
</dbReference>
<dbReference type="EMBL" id="MAGO01000008">
    <property type="protein sequence ID" value="OCC14906.1"/>
    <property type="molecule type" value="Genomic_DNA"/>
</dbReference>
<dbReference type="SUPFAM" id="SSF51161">
    <property type="entry name" value="Trimeric LpxA-like enzymes"/>
    <property type="match status" value="1"/>
</dbReference>
<keyword evidence="11" id="KW-1185">Reference proteome</keyword>
<dbReference type="PATRIC" id="fig|1156395.6.peg.1717"/>
<evidence type="ECO:0000256" key="8">
    <source>
        <dbReference type="HAMAP-Rule" id="MF_00387"/>
    </source>
</evidence>
<dbReference type="NCBIfam" id="TIGR01852">
    <property type="entry name" value="lipid_A_lpxA"/>
    <property type="match status" value="1"/>
</dbReference>
<dbReference type="UniPathway" id="UPA00359">
    <property type="reaction ID" value="UER00477"/>
</dbReference>
<comment type="pathway">
    <text evidence="8">Glycolipid biosynthesis; lipid IV(A) biosynthesis; lipid IV(A) from (3R)-3-hydroxytetradecanoyl-[acyl-carrier-protein] and UDP-N-acetyl-alpha-D-glucosamine: step 1/6.</text>
</comment>
<keyword evidence="4 8" id="KW-0808">Transferase</keyword>
<comment type="catalytic activity">
    <reaction evidence="8">
        <text>a (3R)-hydroxyacyl-[ACP] + UDP-N-acetyl-alpha-D-glucosamine = a UDP-3-O-[(3R)-3-hydroxyacyl]-N-acetyl-alpha-D-glucosamine + holo-[ACP]</text>
        <dbReference type="Rhea" id="RHEA:67812"/>
        <dbReference type="Rhea" id="RHEA-COMP:9685"/>
        <dbReference type="Rhea" id="RHEA-COMP:9945"/>
        <dbReference type="ChEBI" id="CHEBI:57705"/>
        <dbReference type="ChEBI" id="CHEBI:64479"/>
        <dbReference type="ChEBI" id="CHEBI:78827"/>
        <dbReference type="ChEBI" id="CHEBI:173225"/>
        <dbReference type="EC" id="2.3.1.129"/>
    </reaction>
</comment>
<dbReference type="InterPro" id="IPR037157">
    <property type="entry name" value="Acetyltransf_C_sf"/>
</dbReference>
<dbReference type="InterPro" id="IPR001451">
    <property type="entry name" value="Hexapep"/>
</dbReference>
<keyword evidence="6 8" id="KW-0443">Lipid metabolism</keyword>
<dbReference type="Gene3D" id="2.160.10.10">
    <property type="entry name" value="Hexapeptide repeat proteins"/>
    <property type="match status" value="1"/>
</dbReference>
<dbReference type="NCBIfam" id="NF003657">
    <property type="entry name" value="PRK05289.1"/>
    <property type="match status" value="1"/>
</dbReference>
<dbReference type="EC" id="2.3.1.129" evidence="8"/>
<dbReference type="Pfam" id="PF13720">
    <property type="entry name" value="Acetyltransf_11"/>
    <property type="match status" value="1"/>
</dbReference>
<dbReference type="PROSITE" id="PS00101">
    <property type="entry name" value="HEXAPEP_TRANSFERASES"/>
    <property type="match status" value="2"/>
</dbReference>
<protein>
    <recommendedName>
        <fullName evidence="8">Acyl-[acyl-carrier-protein]--UDP-N-acetylglucosamine O-acyltransferase</fullName>
        <shortName evidence="8">UDP-N-acetylglucosamine acyltransferase</shortName>
        <ecNumber evidence="8">2.3.1.129</ecNumber>
    </recommendedName>
</protein>
<dbReference type="GO" id="GO:0008780">
    <property type="term" value="F:acyl-[acyl-carrier-protein]-UDP-N-acetylglucosamine O-acyltransferase activity"/>
    <property type="evidence" value="ECO:0007669"/>
    <property type="project" value="UniProtKB-UniRule"/>
</dbReference>
<dbReference type="InterPro" id="IPR010137">
    <property type="entry name" value="Lipid_A_LpxA"/>
</dbReference>
<dbReference type="GO" id="GO:0005737">
    <property type="term" value="C:cytoplasm"/>
    <property type="evidence" value="ECO:0007669"/>
    <property type="project" value="UniProtKB-SubCell"/>
</dbReference>
<reference evidence="10 11" key="1">
    <citation type="submission" date="2016-06" db="EMBL/GenBank/DDBJ databases">
        <title>Respiratory ammonification of nitrate coupled to the oxidation of elemental sulfur in deep-sea autotrophic thermophilic bacteria.</title>
        <authorList>
            <person name="Slobodkina G.B."/>
            <person name="Mardanov A.V."/>
            <person name="Ravin N.V."/>
            <person name="Frolova A.A."/>
            <person name="Viryasiv M.B."/>
            <person name="Chernyh N.A."/>
            <person name="Bonch-Osmolovskaya E.A."/>
            <person name="Slobodkin A.I."/>
        </authorList>
    </citation>
    <scope>NUCLEOTIDE SEQUENCE [LARGE SCALE GENOMIC DNA]</scope>
    <source>
        <strain evidence="10 11">S69</strain>
    </source>
</reference>
<gene>
    <name evidence="8" type="primary">lpxA</name>
    <name evidence="10" type="ORF">DBT_1701</name>
</gene>
<comment type="function">
    <text evidence="8">Involved in the biosynthesis of lipid A, a phosphorylated glycolipid that anchors the lipopolysaccharide to the outer membrane of the cell.</text>
</comment>
<dbReference type="InterPro" id="IPR018357">
    <property type="entry name" value="Hexapep_transf_CS"/>
</dbReference>
<accession>A0A1B9F4Q2</accession>
<name>A0A1B9F4Q2_9BACT</name>
<sequence length="269" mass="29234">MGSNINIHKTAVVEDGARLGNNVTIGPYAVIGKEVELQDGVYVGPHAVIEGNTTIGPQCKIFQFASIGAAPQDVKYAGEPTKVIIEEGTQVREFVTIHRGTKDGGGVTRVGKGCMIMAYSHIAHDCQVGNRVIMANGATLAGHVVVGDFVVIGGLSAVHQFCKIGEYAFLGGMSGVNKDIPPYLRYWGQRGNVYGLNLIGLKRHGFSRDVLKALRDSYRIVFQREGHLKDAIEEARTIYGEFQEVLNFLKFIEDSKMGIPRAGEEENGR</sequence>
<dbReference type="RefSeq" id="WP_244155336.1">
    <property type="nucleotide sequence ID" value="NZ_MAGO01000008.1"/>
</dbReference>
<evidence type="ECO:0000259" key="9">
    <source>
        <dbReference type="Pfam" id="PF13720"/>
    </source>
</evidence>
<comment type="caution">
    <text evidence="10">The sequence shown here is derived from an EMBL/GenBank/DDBJ whole genome shotgun (WGS) entry which is preliminary data.</text>
</comment>
<proteinExistence type="inferred from homology"/>
<organism evidence="10 11">
    <name type="scientific">Dissulfuribacter thermophilus</name>
    <dbReference type="NCBI Taxonomy" id="1156395"/>
    <lineage>
        <taxon>Bacteria</taxon>
        <taxon>Pseudomonadati</taxon>
        <taxon>Thermodesulfobacteriota</taxon>
        <taxon>Dissulfuribacteria</taxon>
        <taxon>Dissulfuribacterales</taxon>
        <taxon>Dissulfuribacteraceae</taxon>
        <taxon>Dissulfuribacter</taxon>
    </lineage>
</organism>
<dbReference type="InterPro" id="IPR029098">
    <property type="entry name" value="Acetyltransf_C"/>
</dbReference>
<keyword evidence="2 8" id="KW-0444">Lipid biosynthesis</keyword>
<dbReference type="GO" id="GO:0016020">
    <property type="term" value="C:membrane"/>
    <property type="evidence" value="ECO:0007669"/>
    <property type="project" value="GOC"/>
</dbReference>
<dbReference type="Proteomes" id="UP000093080">
    <property type="component" value="Unassembled WGS sequence"/>
</dbReference>
<dbReference type="PANTHER" id="PTHR43480">
    <property type="entry name" value="ACYL-[ACYL-CARRIER-PROTEIN]--UDP-N-ACETYLGLUCOSAMINE O-ACYLTRANSFERASE"/>
    <property type="match status" value="1"/>
</dbReference>
<keyword evidence="7 8" id="KW-0012">Acyltransferase</keyword>
<evidence type="ECO:0000256" key="4">
    <source>
        <dbReference type="ARBA" id="ARBA00022679"/>
    </source>
</evidence>
<dbReference type="CDD" id="cd03351">
    <property type="entry name" value="LbH_UDP-GlcNAc_AT"/>
    <property type="match status" value="1"/>
</dbReference>
<dbReference type="GO" id="GO:0009245">
    <property type="term" value="P:lipid A biosynthetic process"/>
    <property type="evidence" value="ECO:0007669"/>
    <property type="project" value="UniProtKB-UniRule"/>
</dbReference>
<comment type="similarity">
    <text evidence="8">Belongs to the transferase hexapeptide repeat family. LpxA subfamily.</text>
</comment>
<dbReference type="Gene3D" id="1.20.1180.10">
    <property type="entry name" value="Udp N-acetylglucosamine O-acyltransferase, C-terminal domain"/>
    <property type="match status" value="1"/>
</dbReference>